<dbReference type="NCBIfam" id="NF005863">
    <property type="entry name" value="PRK07798.1"/>
    <property type="match status" value="1"/>
</dbReference>
<protein>
    <submittedName>
        <fullName evidence="3">Acyl-CoA synthetase</fullName>
    </submittedName>
</protein>
<dbReference type="InterPro" id="IPR050237">
    <property type="entry name" value="ATP-dep_AMP-bd_enzyme"/>
</dbReference>
<dbReference type="PANTHER" id="PTHR43767">
    <property type="entry name" value="LONG-CHAIN-FATTY-ACID--COA LIGASE"/>
    <property type="match status" value="1"/>
</dbReference>
<dbReference type="Pfam" id="PF13193">
    <property type="entry name" value="AMP-binding_C"/>
    <property type="match status" value="1"/>
</dbReference>
<dbReference type="EMBL" id="CP109527">
    <property type="protein sequence ID" value="WTY37523.1"/>
    <property type="molecule type" value="Genomic_DNA"/>
</dbReference>
<dbReference type="Gene3D" id="3.30.300.30">
    <property type="match status" value="1"/>
</dbReference>
<evidence type="ECO:0000313" key="4">
    <source>
        <dbReference type="Proteomes" id="UP001621418"/>
    </source>
</evidence>
<dbReference type="SUPFAM" id="SSF56801">
    <property type="entry name" value="Acetyl-CoA synthetase-like"/>
    <property type="match status" value="1"/>
</dbReference>
<accession>A0ABZ1NC40</accession>
<dbReference type="RefSeq" id="WP_405149525.1">
    <property type="nucleotide sequence ID" value="NZ_CP109527.1"/>
</dbReference>
<dbReference type="InterPro" id="IPR025110">
    <property type="entry name" value="AMP-bd_C"/>
</dbReference>
<dbReference type="PROSITE" id="PS00455">
    <property type="entry name" value="AMP_BINDING"/>
    <property type="match status" value="1"/>
</dbReference>
<gene>
    <name evidence="3" type="ORF">OG308_06605</name>
</gene>
<dbReference type="Proteomes" id="UP001621418">
    <property type="component" value="Chromosome"/>
</dbReference>
<dbReference type="InterPro" id="IPR000873">
    <property type="entry name" value="AMP-dep_synth/lig_dom"/>
</dbReference>
<sequence length="550" mass="59833">MGFNVADLFEHAADAVPERTAVHCGDRRVTYRELDERANRLAHHLAAHGVGNGDHVGVYSRNSIEAIEAMYAAFKLRAIPVSVNYRYVADEVRYIADNADLVALIHERRYSDIVADVVPQLDKLEHVIVVQDGSELDYSRYAGVEYEAALAAQSSVRDFDERSSADLYILYTGGTTGYPKGVVWRHEDVWRALGGGIQHVTGEYITDEYYFANQAKATDFVMTWLPAAPLIHAAQWIAFMALNSGGTVVLLPQFDPAAIWLAVERHRVHFLQIAGDAMARPLIDAYQAGDYDTSSLVTLSSGAALFSQSLKLEYVDTFPNLIITDNIGSSEGGLTGIGLLGKGFDHSDGPRVNVSKQAVLIDDDGELVAPEPGAVGKLARGGPVPLGYYKDPEKSKTIFVEIDGERYVVPGDYARYEEDGTVTLLGRGSECINTGGEKVFPEEVEGALKSHPDIFDTVVIGIPDDRFGWSVAAVVQPRADATVDIAVLSNHVRTKVAGYKVPRTFWIVDKIQRHSSGKADYPWAKKYAAANPEKGLKPSTAPSTSSGATG</sequence>
<dbReference type="InterPro" id="IPR042099">
    <property type="entry name" value="ANL_N_sf"/>
</dbReference>
<name>A0ABZ1NC40_9NOCA</name>
<dbReference type="PANTHER" id="PTHR43767:SF1">
    <property type="entry name" value="NONRIBOSOMAL PEPTIDE SYNTHASE PES1 (EUROFUNG)-RELATED"/>
    <property type="match status" value="1"/>
</dbReference>
<keyword evidence="4" id="KW-1185">Reference proteome</keyword>
<organism evidence="3 4">
    <name type="scientific">Nocardia salmonicida</name>
    <dbReference type="NCBI Taxonomy" id="53431"/>
    <lineage>
        <taxon>Bacteria</taxon>
        <taxon>Bacillati</taxon>
        <taxon>Actinomycetota</taxon>
        <taxon>Actinomycetes</taxon>
        <taxon>Mycobacteriales</taxon>
        <taxon>Nocardiaceae</taxon>
        <taxon>Nocardia</taxon>
    </lineage>
</organism>
<feature type="domain" description="AMP-binding enzyme C-terminal" evidence="2">
    <location>
        <begin position="443"/>
        <end position="518"/>
    </location>
</feature>
<reference evidence="3 4" key="1">
    <citation type="submission" date="2022-10" db="EMBL/GenBank/DDBJ databases">
        <title>The complete genomes of actinobacterial strains from the NBC collection.</title>
        <authorList>
            <person name="Joergensen T.S."/>
            <person name="Alvarez Arevalo M."/>
            <person name="Sterndorff E.B."/>
            <person name="Faurdal D."/>
            <person name="Vuksanovic O."/>
            <person name="Mourched A.-S."/>
            <person name="Charusanti P."/>
            <person name="Shaw S."/>
            <person name="Blin K."/>
            <person name="Weber T."/>
        </authorList>
    </citation>
    <scope>NUCLEOTIDE SEQUENCE [LARGE SCALE GENOMIC DNA]</scope>
    <source>
        <strain evidence="3 4">NBC_01413</strain>
    </source>
</reference>
<evidence type="ECO:0000259" key="1">
    <source>
        <dbReference type="Pfam" id="PF00501"/>
    </source>
</evidence>
<feature type="domain" description="AMP-dependent synthetase/ligase" evidence="1">
    <location>
        <begin position="9"/>
        <end position="389"/>
    </location>
</feature>
<evidence type="ECO:0000313" key="3">
    <source>
        <dbReference type="EMBL" id="WTY37523.1"/>
    </source>
</evidence>
<proteinExistence type="predicted"/>
<evidence type="ECO:0000259" key="2">
    <source>
        <dbReference type="Pfam" id="PF13193"/>
    </source>
</evidence>
<dbReference type="Pfam" id="PF00501">
    <property type="entry name" value="AMP-binding"/>
    <property type="match status" value="1"/>
</dbReference>
<dbReference type="InterPro" id="IPR045851">
    <property type="entry name" value="AMP-bd_C_sf"/>
</dbReference>
<dbReference type="InterPro" id="IPR020845">
    <property type="entry name" value="AMP-binding_CS"/>
</dbReference>
<dbReference type="Gene3D" id="3.40.50.12780">
    <property type="entry name" value="N-terminal domain of ligase-like"/>
    <property type="match status" value="1"/>
</dbReference>